<feature type="compositionally biased region" description="Basic and acidic residues" evidence="1">
    <location>
        <begin position="266"/>
        <end position="284"/>
    </location>
</feature>
<feature type="region of interest" description="Disordered" evidence="1">
    <location>
        <begin position="22"/>
        <end position="125"/>
    </location>
</feature>
<dbReference type="Proteomes" id="UP000694856">
    <property type="component" value="Chromosome 5"/>
</dbReference>
<feature type="compositionally biased region" description="Low complexity" evidence="1">
    <location>
        <begin position="36"/>
        <end position="49"/>
    </location>
</feature>
<dbReference type="GeneID" id="116663531"/>
<feature type="region of interest" description="Disordered" evidence="1">
    <location>
        <begin position="165"/>
        <end position="236"/>
    </location>
</feature>
<reference evidence="3" key="1">
    <citation type="submission" date="2025-08" db="UniProtKB">
        <authorList>
            <consortium name="RefSeq"/>
        </authorList>
    </citation>
    <scope>IDENTIFICATION</scope>
    <source>
        <tissue evidence="3">Ear skin</tissue>
    </source>
</reference>
<dbReference type="KEGG" id="cfr:116663531"/>
<keyword evidence="2" id="KW-1185">Reference proteome</keyword>
<feature type="compositionally biased region" description="Low complexity" evidence="1">
    <location>
        <begin position="81"/>
        <end position="102"/>
    </location>
</feature>
<feature type="compositionally biased region" description="Basic residues" evidence="1">
    <location>
        <begin position="225"/>
        <end position="234"/>
    </location>
</feature>
<evidence type="ECO:0000313" key="2">
    <source>
        <dbReference type="Proteomes" id="UP000694856"/>
    </source>
</evidence>
<name>A0A8B8SYI3_CAMFR</name>
<proteinExistence type="predicted"/>
<organism evidence="2 3">
    <name type="scientific">Camelus ferus</name>
    <name type="common">Wild bactrian camel</name>
    <name type="synonym">Camelus bactrianus ferus</name>
    <dbReference type="NCBI Taxonomy" id="419612"/>
    <lineage>
        <taxon>Eukaryota</taxon>
        <taxon>Metazoa</taxon>
        <taxon>Chordata</taxon>
        <taxon>Craniata</taxon>
        <taxon>Vertebrata</taxon>
        <taxon>Euteleostomi</taxon>
        <taxon>Mammalia</taxon>
        <taxon>Eutheria</taxon>
        <taxon>Laurasiatheria</taxon>
        <taxon>Artiodactyla</taxon>
        <taxon>Tylopoda</taxon>
        <taxon>Camelidae</taxon>
        <taxon>Camelus</taxon>
    </lineage>
</organism>
<gene>
    <name evidence="3" type="primary">LOC116663531</name>
</gene>
<feature type="compositionally biased region" description="Low complexity" evidence="1">
    <location>
        <begin position="109"/>
        <end position="125"/>
    </location>
</feature>
<evidence type="ECO:0000256" key="1">
    <source>
        <dbReference type="SAM" id="MobiDB-lite"/>
    </source>
</evidence>
<protein>
    <submittedName>
        <fullName evidence="3">Serine/arginine repetitive matrix protein 3-like</fullName>
    </submittedName>
</protein>
<sequence length="301" mass="31959">MWYTHLQYTALLSPKSHRAFKTPLCTASPKKPSRFLLGGSDRSVRSSLGSGRGSLTGLGRAAPSPPPRRRRPRPRPPPPRAARSVPAARLRRSAPPLSSARSCSRRQDPAAAAAAAARADGGPGAPAAAAALLRALTRSGCGCGSVAGPGNAFAFARLPQIQSLPGRAAPRSQPEPGFDVRTAQPPRARRRAAPQRPLRPRAPPGGRADSGRRSPGRGRSASGRREKRKQRRRVPLFSTCHLQVPYIFQKNVGSLSPGRLLWRNRSPGEHGRMSGHPRTSEEGRPAAVKGTHSGVKASPAL</sequence>
<dbReference type="AlphaFoldDB" id="A0A8B8SYI3"/>
<accession>A0A8B8SYI3</accession>
<feature type="region of interest" description="Disordered" evidence="1">
    <location>
        <begin position="257"/>
        <end position="301"/>
    </location>
</feature>
<dbReference type="RefSeq" id="XP_032335070.1">
    <property type="nucleotide sequence ID" value="XM_032479179.1"/>
</dbReference>
<evidence type="ECO:0000313" key="3">
    <source>
        <dbReference type="RefSeq" id="XP_032335070.1"/>
    </source>
</evidence>